<feature type="region of interest" description="Disordered" evidence="1">
    <location>
        <begin position="1"/>
        <end position="38"/>
    </location>
</feature>
<gene>
    <name evidence="2" type="ordered locus">MAV_0690</name>
</gene>
<accession>A0A0H2ZRR0</accession>
<dbReference type="AlphaFoldDB" id="A0A0H2ZRR0"/>
<evidence type="ECO:0000313" key="2">
    <source>
        <dbReference type="EMBL" id="ABK64995.1"/>
    </source>
</evidence>
<protein>
    <submittedName>
        <fullName evidence="2">Uncharacterized protein</fullName>
    </submittedName>
</protein>
<dbReference type="KEGG" id="mav:MAV_0690"/>
<evidence type="ECO:0000313" key="3">
    <source>
        <dbReference type="Proteomes" id="UP000001574"/>
    </source>
</evidence>
<organism evidence="2 3">
    <name type="scientific">Mycobacterium avium (strain 104)</name>
    <dbReference type="NCBI Taxonomy" id="243243"/>
    <lineage>
        <taxon>Bacteria</taxon>
        <taxon>Bacillati</taxon>
        <taxon>Actinomycetota</taxon>
        <taxon>Actinomycetes</taxon>
        <taxon>Mycobacteriales</taxon>
        <taxon>Mycobacteriaceae</taxon>
        <taxon>Mycobacterium</taxon>
        <taxon>Mycobacterium avium complex (MAC)</taxon>
    </lineage>
</organism>
<dbReference type="Proteomes" id="UP000001574">
    <property type="component" value="Chromosome"/>
</dbReference>
<dbReference type="HOGENOM" id="CLU_3330334_0_0_11"/>
<sequence>MSRAVEAGEDTVAGPLEMGATLHDGRPIDRQLDQPPRQ</sequence>
<reference evidence="2 3" key="1">
    <citation type="submission" date="2006-10" db="EMBL/GenBank/DDBJ databases">
        <authorList>
            <person name="Fleischmann R.D."/>
            <person name="Dodson R.J."/>
            <person name="Haft D.H."/>
            <person name="Merkel J.S."/>
            <person name="Nelson W.C."/>
            <person name="Fraser C.M."/>
        </authorList>
    </citation>
    <scope>NUCLEOTIDE SEQUENCE [LARGE SCALE GENOMIC DNA]</scope>
    <source>
        <strain evidence="2 3">104</strain>
    </source>
</reference>
<feature type="compositionally biased region" description="Basic and acidic residues" evidence="1">
    <location>
        <begin position="23"/>
        <end position="32"/>
    </location>
</feature>
<proteinExistence type="predicted"/>
<name>A0A0H2ZRR0_MYCA1</name>
<evidence type="ECO:0000256" key="1">
    <source>
        <dbReference type="SAM" id="MobiDB-lite"/>
    </source>
</evidence>
<dbReference type="EMBL" id="CP000479">
    <property type="protein sequence ID" value="ABK64995.1"/>
    <property type="molecule type" value="Genomic_DNA"/>
</dbReference>